<dbReference type="InterPro" id="IPR018841">
    <property type="entry name" value="DUF2442"/>
</dbReference>
<reference evidence="2 3" key="1">
    <citation type="submission" date="2019-01" db="EMBL/GenBank/DDBJ databases">
        <title>Senegalimassilia sp. nov. KGMB04484 isolated human feces.</title>
        <authorList>
            <person name="Han K.-I."/>
            <person name="Kim J.-S."/>
            <person name="Lee K.C."/>
            <person name="Suh M.K."/>
            <person name="Eom M.K."/>
            <person name="Lee J.H."/>
            <person name="Park S.-H."/>
            <person name="Kang S.W."/>
            <person name="Park J.-E."/>
            <person name="Oh B.S."/>
            <person name="Yu S.Y."/>
            <person name="Choi S.-H."/>
            <person name="Lee D.H."/>
            <person name="Yoon H."/>
            <person name="Kim B.-Y."/>
            <person name="Lee J.H."/>
            <person name="Lee J.-S."/>
        </authorList>
    </citation>
    <scope>NUCLEOTIDE SEQUENCE [LARGE SCALE GENOMIC DNA]</scope>
    <source>
        <strain evidence="2 3">KGMB04484</strain>
    </source>
</reference>
<dbReference type="RefSeq" id="WP_129425508.1">
    <property type="nucleotide sequence ID" value="NZ_SDPW01000001.1"/>
</dbReference>
<organism evidence="2 3">
    <name type="scientific">Senegalimassilia faecalis</name>
    <dbReference type="NCBI Taxonomy" id="2509433"/>
    <lineage>
        <taxon>Bacteria</taxon>
        <taxon>Bacillati</taxon>
        <taxon>Actinomycetota</taxon>
        <taxon>Coriobacteriia</taxon>
        <taxon>Coriobacteriales</taxon>
        <taxon>Coriobacteriaceae</taxon>
        <taxon>Senegalimassilia</taxon>
    </lineage>
</organism>
<dbReference type="InterPro" id="IPR036782">
    <property type="entry name" value="NE0471-like_N"/>
</dbReference>
<dbReference type="Proteomes" id="UP000293345">
    <property type="component" value="Unassembled WGS sequence"/>
</dbReference>
<evidence type="ECO:0000313" key="3">
    <source>
        <dbReference type="Proteomes" id="UP000293345"/>
    </source>
</evidence>
<dbReference type="OrthoDB" id="427321at2"/>
<sequence length="148" mass="16508">MFHKVKEVFPQADLMLNVMFADGTTKEYDVAPLLERFEAFAPLADGGLFNAVSVDPGGYGVSWNDDIDLSCDELWEHGSVVKTPFDGLMAFSTAADLWGLNDSTLRKALVYGKIRPGIDARKYGKQWIVTRSAMIREYGDPQEIKQVL</sequence>
<dbReference type="EMBL" id="SDPW01000001">
    <property type="protein sequence ID" value="RXZ54787.1"/>
    <property type="molecule type" value="Genomic_DNA"/>
</dbReference>
<accession>A0A4V1QU55</accession>
<proteinExistence type="predicted"/>
<keyword evidence="3" id="KW-1185">Reference proteome</keyword>
<dbReference type="Pfam" id="PF20038">
    <property type="entry name" value="HTH_59"/>
    <property type="match status" value="1"/>
</dbReference>
<comment type="caution">
    <text evidence="2">The sequence shown here is derived from an EMBL/GenBank/DDBJ whole genome shotgun (WGS) entry which is preliminary data.</text>
</comment>
<feature type="domain" description="Helix-turn-helix" evidence="1">
    <location>
        <begin position="86"/>
        <end position="140"/>
    </location>
</feature>
<dbReference type="SUPFAM" id="SSF143880">
    <property type="entry name" value="NE0471 N-terminal domain-like"/>
    <property type="match status" value="1"/>
</dbReference>
<evidence type="ECO:0000313" key="2">
    <source>
        <dbReference type="EMBL" id="RXZ54787.1"/>
    </source>
</evidence>
<evidence type="ECO:0000259" key="1">
    <source>
        <dbReference type="Pfam" id="PF20038"/>
    </source>
</evidence>
<protein>
    <submittedName>
        <fullName evidence="2">DUF2442 domain-containing protein</fullName>
    </submittedName>
</protein>
<dbReference type="AlphaFoldDB" id="A0A4V1QU55"/>
<dbReference type="Pfam" id="PF10387">
    <property type="entry name" value="DUF2442"/>
    <property type="match status" value="1"/>
</dbReference>
<dbReference type="InterPro" id="IPR045403">
    <property type="entry name" value="HTH_59_Firmicutes_type"/>
</dbReference>
<dbReference type="Gene3D" id="3.30.2020.10">
    <property type="entry name" value="NE0471-like N-terminal domain"/>
    <property type="match status" value="1"/>
</dbReference>
<gene>
    <name evidence="2" type="ORF">ET524_10075</name>
</gene>
<name>A0A4V1QU55_9ACTN</name>